<accession>A0ABU0FLF0</accession>
<keyword evidence="3" id="KW-1185">Reference proteome</keyword>
<organism evidence="2 3">
    <name type="scientific">Labrys monachus</name>
    <dbReference type="NCBI Taxonomy" id="217067"/>
    <lineage>
        <taxon>Bacteria</taxon>
        <taxon>Pseudomonadati</taxon>
        <taxon>Pseudomonadota</taxon>
        <taxon>Alphaproteobacteria</taxon>
        <taxon>Hyphomicrobiales</taxon>
        <taxon>Xanthobacteraceae</taxon>
        <taxon>Labrys</taxon>
    </lineage>
</organism>
<dbReference type="EMBL" id="JAUSVK010000001">
    <property type="protein sequence ID" value="MDQ0394949.1"/>
    <property type="molecule type" value="Genomic_DNA"/>
</dbReference>
<sequence>MNAPIRRRRAMATLAGLAICAAASLAPGLAFAQQEERPQRISSNELIDSGHRFFGSVSRDLALAIQKAVSRWGEPNGYILGQEGSGAFIGGLRYGEGTLFTRNVGDRKVFWQGPSVGWDFGGDGARTMMLVYNLSRVDGVFSRFGGVAGSAYIVGGFGVTALGDGDMMVVPIKSGVGARLGINLGYLKFTPTATWNPF</sequence>
<evidence type="ECO:0008006" key="4">
    <source>
        <dbReference type="Google" id="ProtNLM"/>
    </source>
</evidence>
<dbReference type="RefSeq" id="WP_307432977.1">
    <property type="nucleotide sequence ID" value="NZ_JAUSVK010000001.1"/>
</dbReference>
<name>A0ABU0FLF0_9HYPH</name>
<dbReference type="Proteomes" id="UP001237448">
    <property type="component" value="Unassembled WGS sequence"/>
</dbReference>
<proteinExistence type="predicted"/>
<keyword evidence="1" id="KW-0732">Signal</keyword>
<dbReference type="PIRSF" id="PIRSF033924">
    <property type="entry name" value="UCP033924"/>
    <property type="match status" value="1"/>
</dbReference>
<dbReference type="InterPro" id="IPR006311">
    <property type="entry name" value="TAT_signal"/>
</dbReference>
<dbReference type="PROSITE" id="PS51318">
    <property type="entry name" value="TAT"/>
    <property type="match status" value="1"/>
</dbReference>
<feature type="signal peptide" evidence="1">
    <location>
        <begin position="1"/>
        <end position="32"/>
    </location>
</feature>
<protein>
    <recommendedName>
        <fullName evidence="4">DUF1134 domain-containing protein</fullName>
    </recommendedName>
</protein>
<comment type="caution">
    <text evidence="2">The sequence shown here is derived from an EMBL/GenBank/DDBJ whole genome shotgun (WGS) entry which is preliminary data.</text>
</comment>
<reference evidence="2 3" key="1">
    <citation type="submission" date="2023-07" db="EMBL/GenBank/DDBJ databases">
        <title>Genomic Encyclopedia of Type Strains, Phase IV (KMG-IV): sequencing the most valuable type-strain genomes for metagenomic binning, comparative biology and taxonomic classification.</title>
        <authorList>
            <person name="Goeker M."/>
        </authorList>
    </citation>
    <scope>NUCLEOTIDE SEQUENCE [LARGE SCALE GENOMIC DNA]</scope>
    <source>
        <strain evidence="2 3">DSM 5896</strain>
    </source>
</reference>
<evidence type="ECO:0000313" key="2">
    <source>
        <dbReference type="EMBL" id="MDQ0394949.1"/>
    </source>
</evidence>
<gene>
    <name evidence="2" type="ORF">J3R73_004741</name>
</gene>
<dbReference type="Pfam" id="PF06577">
    <property type="entry name" value="EipA"/>
    <property type="match status" value="1"/>
</dbReference>
<feature type="chain" id="PRO_5046784726" description="DUF1134 domain-containing protein" evidence="1">
    <location>
        <begin position="33"/>
        <end position="198"/>
    </location>
</feature>
<evidence type="ECO:0000313" key="3">
    <source>
        <dbReference type="Proteomes" id="UP001237448"/>
    </source>
</evidence>
<dbReference type="InterPro" id="IPR008325">
    <property type="entry name" value="EipA-like"/>
</dbReference>
<evidence type="ECO:0000256" key="1">
    <source>
        <dbReference type="SAM" id="SignalP"/>
    </source>
</evidence>